<comment type="caution">
    <text evidence="1">The sequence shown here is derived from an EMBL/GenBank/DDBJ whole genome shotgun (WGS) entry which is preliminary data.</text>
</comment>
<proteinExistence type="predicted"/>
<dbReference type="Proteomes" id="UP000836404">
    <property type="component" value="Unassembled WGS sequence"/>
</dbReference>
<gene>
    <name evidence="1" type="ORF">JKILLFL_G6016</name>
</gene>
<accession>A0A9N8M2S6</accession>
<reference evidence="1 2" key="1">
    <citation type="submission" date="2020-10" db="EMBL/GenBank/DDBJ databases">
        <authorList>
            <person name="Sedaghatjoo S."/>
        </authorList>
    </citation>
    <scope>NUCLEOTIDE SEQUENCE [LARGE SCALE GENOMIC DNA]</scope>
    <source>
        <strain evidence="1 2">LLFL</strain>
    </source>
</reference>
<keyword evidence="2" id="KW-1185">Reference proteome</keyword>
<evidence type="ECO:0000313" key="1">
    <source>
        <dbReference type="EMBL" id="CAD6953890.1"/>
    </source>
</evidence>
<name>A0A9N8M2S6_9BASI</name>
<dbReference type="AlphaFoldDB" id="A0A9N8M2S6"/>
<sequence length="71" mass="7752">MDPTDHEPDDVARLIGYFSMTSSHAPNRPPVSTAISSVCSNFVIIVTFTRKLVIFFIAAQPQVIAVVLTFA</sequence>
<evidence type="ECO:0000313" key="2">
    <source>
        <dbReference type="Proteomes" id="UP000836404"/>
    </source>
</evidence>
<organism evidence="1 2">
    <name type="scientific">Tilletia laevis</name>
    <dbReference type="NCBI Taxonomy" id="157183"/>
    <lineage>
        <taxon>Eukaryota</taxon>
        <taxon>Fungi</taxon>
        <taxon>Dikarya</taxon>
        <taxon>Basidiomycota</taxon>
        <taxon>Ustilaginomycotina</taxon>
        <taxon>Exobasidiomycetes</taxon>
        <taxon>Tilletiales</taxon>
        <taxon>Tilletiaceae</taxon>
        <taxon>Tilletia</taxon>
    </lineage>
</organism>
<protein>
    <submittedName>
        <fullName evidence="1">Uncharacterized protein</fullName>
    </submittedName>
</protein>
<dbReference type="EMBL" id="CAJHJF010006057">
    <property type="protein sequence ID" value="CAD6953890.1"/>
    <property type="molecule type" value="Genomic_DNA"/>
</dbReference>